<comment type="caution">
    <text evidence="8">The sequence shown here is derived from an EMBL/GenBank/DDBJ whole genome shotgun (WGS) entry which is preliminary data.</text>
</comment>
<feature type="transmembrane region" description="Helical" evidence="7">
    <location>
        <begin position="13"/>
        <end position="33"/>
    </location>
</feature>
<gene>
    <name evidence="8" type="ORF">RV14_GL000811</name>
</gene>
<protein>
    <submittedName>
        <fullName evidence="8">Membrane protein</fullName>
    </submittedName>
</protein>
<dbReference type="PANTHER" id="PTHR33884:SF3">
    <property type="entry name" value="UPF0410 PROTEIN YMGE"/>
    <property type="match status" value="1"/>
</dbReference>
<dbReference type="Proteomes" id="UP000182152">
    <property type="component" value="Unassembled WGS sequence"/>
</dbReference>
<evidence type="ECO:0000256" key="4">
    <source>
        <dbReference type="ARBA" id="ARBA00022692"/>
    </source>
</evidence>
<dbReference type="EMBL" id="JXLB01000018">
    <property type="protein sequence ID" value="OJG79630.1"/>
    <property type="molecule type" value="Genomic_DNA"/>
</dbReference>
<sequence>MLKFNWLDKGGNIMGWIWTLIVGAIIGAIAGAITSKGSSMGCITNIIAGLVGSSIGQAIFGDWGPHAAGMALIPSILGAVILVAVVSFFFGKHS</sequence>
<evidence type="ECO:0000256" key="5">
    <source>
        <dbReference type="ARBA" id="ARBA00022989"/>
    </source>
</evidence>
<name>A0A1L8WF37_9ENTE</name>
<evidence type="ECO:0000313" key="8">
    <source>
        <dbReference type="EMBL" id="OJG79630.1"/>
    </source>
</evidence>
<keyword evidence="3" id="KW-1003">Cell membrane</keyword>
<feature type="transmembrane region" description="Helical" evidence="7">
    <location>
        <begin position="66"/>
        <end position="90"/>
    </location>
</feature>
<dbReference type="STRING" id="150033.RV14_GL000811"/>
<keyword evidence="4 7" id="KW-0812">Transmembrane</keyword>
<keyword evidence="9" id="KW-1185">Reference proteome</keyword>
<keyword evidence="6 7" id="KW-0472">Membrane</keyword>
<feature type="transmembrane region" description="Helical" evidence="7">
    <location>
        <begin position="40"/>
        <end position="60"/>
    </location>
</feature>
<comment type="subcellular location">
    <subcellularLocation>
        <location evidence="1">Cell membrane</location>
        <topology evidence="1">Multi-pass membrane protein</topology>
    </subcellularLocation>
</comment>
<evidence type="ECO:0000256" key="2">
    <source>
        <dbReference type="ARBA" id="ARBA00011006"/>
    </source>
</evidence>
<proteinExistence type="inferred from homology"/>
<keyword evidence="5 7" id="KW-1133">Transmembrane helix</keyword>
<organism evidence="8 9">
    <name type="scientific">Enterococcus ratti</name>
    <dbReference type="NCBI Taxonomy" id="150033"/>
    <lineage>
        <taxon>Bacteria</taxon>
        <taxon>Bacillati</taxon>
        <taxon>Bacillota</taxon>
        <taxon>Bacilli</taxon>
        <taxon>Lactobacillales</taxon>
        <taxon>Enterococcaceae</taxon>
        <taxon>Enterococcus</taxon>
    </lineage>
</organism>
<dbReference type="PANTHER" id="PTHR33884">
    <property type="entry name" value="UPF0410 PROTEIN YMGE"/>
    <property type="match status" value="1"/>
</dbReference>
<evidence type="ECO:0000313" key="9">
    <source>
        <dbReference type="Proteomes" id="UP000182152"/>
    </source>
</evidence>
<evidence type="ECO:0000256" key="3">
    <source>
        <dbReference type="ARBA" id="ARBA00022475"/>
    </source>
</evidence>
<dbReference type="GO" id="GO:0005886">
    <property type="term" value="C:plasma membrane"/>
    <property type="evidence" value="ECO:0007669"/>
    <property type="project" value="UniProtKB-SubCell"/>
</dbReference>
<evidence type="ECO:0000256" key="1">
    <source>
        <dbReference type="ARBA" id="ARBA00004651"/>
    </source>
</evidence>
<reference evidence="8 9" key="1">
    <citation type="submission" date="2014-12" db="EMBL/GenBank/DDBJ databases">
        <title>Draft genome sequences of 29 type strains of Enterococci.</title>
        <authorList>
            <person name="Zhong Z."/>
            <person name="Sun Z."/>
            <person name="Liu W."/>
            <person name="Zhang W."/>
            <person name="Zhang H."/>
        </authorList>
    </citation>
    <scope>NUCLEOTIDE SEQUENCE [LARGE SCALE GENOMIC DNA]</scope>
    <source>
        <strain evidence="8 9">DSM 15687</strain>
    </source>
</reference>
<accession>A0A1L8WF37</accession>
<dbReference type="InterPro" id="IPR007341">
    <property type="entry name" value="Transgly_assoc"/>
</dbReference>
<comment type="similarity">
    <text evidence="2">Belongs to the UPF0410 family.</text>
</comment>
<dbReference type="Pfam" id="PF04226">
    <property type="entry name" value="Transgly_assoc"/>
    <property type="match status" value="1"/>
</dbReference>
<dbReference type="AlphaFoldDB" id="A0A1L8WF37"/>
<evidence type="ECO:0000256" key="7">
    <source>
        <dbReference type="SAM" id="Phobius"/>
    </source>
</evidence>
<evidence type="ECO:0000256" key="6">
    <source>
        <dbReference type="ARBA" id="ARBA00023136"/>
    </source>
</evidence>